<gene>
    <name evidence="4" type="ORF">MERR_LOCUS16642</name>
</gene>
<protein>
    <recommendedName>
        <fullName evidence="3">Integrase catalytic domain-containing protein</fullName>
    </recommendedName>
</protein>
<evidence type="ECO:0000259" key="3">
    <source>
        <dbReference type="PROSITE" id="PS50994"/>
    </source>
</evidence>
<dbReference type="InterPro" id="IPR012337">
    <property type="entry name" value="RNaseH-like_sf"/>
</dbReference>
<dbReference type="Proteomes" id="UP000467841">
    <property type="component" value="Unassembled WGS sequence"/>
</dbReference>
<feature type="domain" description="Integrase catalytic" evidence="3">
    <location>
        <begin position="103"/>
        <end position="268"/>
    </location>
</feature>
<organism evidence="4 5">
    <name type="scientific">Microthlaspi erraticum</name>
    <dbReference type="NCBI Taxonomy" id="1685480"/>
    <lineage>
        <taxon>Eukaryota</taxon>
        <taxon>Viridiplantae</taxon>
        <taxon>Streptophyta</taxon>
        <taxon>Embryophyta</taxon>
        <taxon>Tracheophyta</taxon>
        <taxon>Spermatophyta</taxon>
        <taxon>Magnoliopsida</taxon>
        <taxon>eudicotyledons</taxon>
        <taxon>Gunneridae</taxon>
        <taxon>Pentapetalae</taxon>
        <taxon>rosids</taxon>
        <taxon>malvids</taxon>
        <taxon>Brassicales</taxon>
        <taxon>Brassicaceae</taxon>
        <taxon>Coluteocarpeae</taxon>
        <taxon>Microthlaspi</taxon>
    </lineage>
</organism>
<feature type="region of interest" description="Disordered" evidence="1">
    <location>
        <begin position="22"/>
        <end position="42"/>
    </location>
</feature>
<dbReference type="Gene3D" id="1.10.340.70">
    <property type="match status" value="1"/>
</dbReference>
<accession>A0A6D2IWD3</accession>
<dbReference type="PANTHER" id="PTHR47266">
    <property type="entry name" value="ENDONUCLEASE-RELATED"/>
    <property type="match status" value="1"/>
</dbReference>
<comment type="caution">
    <text evidence="4">The sequence shown here is derived from an EMBL/GenBank/DDBJ whole genome shotgun (WGS) entry which is preliminary data.</text>
</comment>
<dbReference type="GO" id="GO:0003676">
    <property type="term" value="F:nucleic acid binding"/>
    <property type="evidence" value="ECO:0007669"/>
    <property type="project" value="InterPro"/>
</dbReference>
<dbReference type="InterPro" id="IPR001584">
    <property type="entry name" value="Integrase_cat-core"/>
</dbReference>
<dbReference type="GO" id="GO:0015074">
    <property type="term" value="P:DNA integration"/>
    <property type="evidence" value="ECO:0007669"/>
    <property type="project" value="InterPro"/>
</dbReference>
<keyword evidence="2" id="KW-0732">Signal</keyword>
<keyword evidence="5" id="KW-1185">Reference proteome</keyword>
<dbReference type="Gene3D" id="3.30.420.10">
    <property type="entry name" value="Ribonuclease H-like superfamily/Ribonuclease H"/>
    <property type="match status" value="1"/>
</dbReference>
<sequence length="371" mass="41552">MSWLSILVWDLVMGPVGKVKASRASSGSSCSSSATSSPAASWSKFPATSSMIISGGHFATFKTATKVLQSGLWWPTLFKDAASFIAKCDPCQRKGSITKRDEMPLNPILEVEIFDVWGIDFMGPFKPSSNGHNYILVAVDYVSKWIEAIPCPACDAKVVIKLFRTIIFPRYGIPRVVISDGGSHFINKVFEKLMKSYGVKHKVATPYHPQTSGQVEVSNRQIKAILEKTVSFTRKDWSTRLDEALWAYRTAYKTPIGRSPFNLLYGKDCHLPVEVEYKALWAVKMLNFDIKAAQERRLRTKAAHDKLIRLKDFKAGDSVLLYNSKLRLFPGKLRSKWAGPFKITKFPYGSLTLLNQEGKEFTVNGIDASHI</sequence>
<dbReference type="InterPro" id="IPR036397">
    <property type="entry name" value="RNaseH_sf"/>
</dbReference>
<name>A0A6D2IWD3_9BRAS</name>
<evidence type="ECO:0000256" key="1">
    <source>
        <dbReference type="SAM" id="MobiDB-lite"/>
    </source>
</evidence>
<dbReference type="OrthoDB" id="10055717at2759"/>
<proteinExistence type="predicted"/>
<evidence type="ECO:0000313" key="4">
    <source>
        <dbReference type="EMBL" id="CAA7029407.1"/>
    </source>
</evidence>
<dbReference type="InterPro" id="IPR041588">
    <property type="entry name" value="Integrase_H2C2"/>
</dbReference>
<dbReference type="InterPro" id="IPR052160">
    <property type="entry name" value="Gypsy_RT_Integrase-like"/>
</dbReference>
<feature type="signal peptide" evidence="2">
    <location>
        <begin position="1"/>
        <end position="21"/>
    </location>
</feature>
<dbReference type="FunFam" id="3.30.420.10:FF:000032">
    <property type="entry name" value="Retrovirus-related Pol polyprotein from transposon 297-like Protein"/>
    <property type="match status" value="1"/>
</dbReference>
<dbReference type="SUPFAM" id="SSF53098">
    <property type="entry name" value="Ribonuclease H-like"/>
    <property type="match status" value="1"/>
</dbReference>
<evidence type="ECO:0000256" key="2">
    <source>
        <dbReference type="SAM" id="SignalP"/>
    </source>
</evidence>
<reference evidence="4" key="1">
    <citation type="submission" date="2020-01" db="EMBL/GenBank/DDBJ databases">
        <authorList>
            <person name="Mishra B."/>
        </authorList>
    </citation>
    <scope>NUCLEOTIDE SEQUENCE [LARGE SCALE GENOMIC DNA]</scope>
</reference>
<evidence type="ECO:0000313" key="5">
    <source>
        <dbReference type="Proteomes" id="UP000467841"/>
    </source>
</evidence>
<dbReference type="Pfam" id="PF00665">
    <property type="entry name" value="rve"/>
    <property type="match status" value="1"/>
</dbReference>
<dbReference type="Pfam" id="PF17921">
    <property type="entry name" value="Integrase_H2C2"/>
    <property type="match status" value="1"/>
</dbReference>
<dbReference type="EMBL" id="CACVBM020001081">
    <property type="protein sequence ID" value="CAA7029407.1"/>
    <property type="molecule type" value="Genomic_DNA"/>
</dbReference>
<feature type="chain" id="PRO_5025498011" description="Integrase catalytic domain-containing protein" evidence="2">
    <location>
        <begin position="22"/>
        <end position="371"/>
    </location>
</feature>
<dbReference type="AlphaFoldDB" id="A0A6D2IWD3"/>
<dbReference type="PROSITE" id="PS50994">
    <property type="entry name" value="INTEGRASE"/>
    <property type="match status" value="1"/>
</dbReference>